<dbReference type="InterPro" id="IPR013785">
    <property type="entry name" value="Aldolase_TIM"/>
</dbReference>
<organism evidence="1 2">
    <name type="scientific">Lasallia pustulata</name>
    <dbReference type="NCBI Taxonomy" id="136370"/>
    <lineage>
        <taxon>Eukaryota</taxon>
        <taxon>Fungi</taxon>
        <taxon>Dikarya</taxon>
        <taxon>Ascomycota</taxon>
        <taxon>Pezizomycotina</taxon>
        <taxon>Lecanoromycetes</taxon>
        <taxon>OSLEUM clade</taxon>
        <taxon>Umbilicariomycetidae</taxon>
        <taxon>Umbilicariales</taxon>
        <taxon>Umbilicariaceae</taxon>
        <taxon>Lasallia</taxon>
    </lineage>
</organism>
<protein>
    <submittedName>
        <fullName evidence="1">Nadh oxidase</fullName>
    </submittedName>
</protein>
<dbReference type="EMBL" id="FWEW01000697">
    <property type="protein sequence ID" value="SLM35382.1"/>
    <property type="molecule type" value="Genomic_DNA"/>
</dbReference>
<accession>A0A1W5CX99</accession>
<sequence>MSAPRRPWLSSVHDYGGTPEKRLAPLKRLVREIREVCPPPYCLSVKLNSANYMAAGGLTTDEGLEQVQ</sequence>
<dbReference type="Gene3D" id="3.20.20.70">
    <property type="entry name" value="Aldolase class I"/>
    <property type="match status" value="1"/>
</dbReference>
<dbReference type="Proteomes" id="UP000192927">
    <property type="component" value="Unassembled WGS sequence"/>
</dbReference>
<reference evidence="2" key="1">
    <citation type="submission" date="2017-03" db="EMBL/GenBank/DDBJ databases">
        <authorList>
            <person name="Sharma R."/>
            <person name="Thines M."/>
        </authorList>
    </citation>
    <scope>NUCLEOTIDE SEQUENCE [LARGE SCALE GENOMIC DNA]</scope>
</reference>
<evidence type="ECO:0000313" key="2">
    <source>
        <dbReference type="Proteomes" id="UP000192927"/>
    </source>
</evidence>
<proteinExistence type="predicted"/>
<dbReference type="AlphaFoldDB" id="A0A1W5CX99"/>
<evidence type="ECO:0000313" key="1">
    <source>
        <dbReference type="EMBL" id="SLM35382.1"/>
    </source>
</evidence>
<dbReference type="SUPFAM" id="SSF51395">
    <property type="entry name" value="FMN-linked oxidoreductases"/>
    <property type="match status" value="1"/>
</dbReference>
<keyword evidence="2" id="KW-1185">Reference proteome</keyword>
<name>A0A1W5CX99_9LECA</name>